<protein>
    <recommendedName>
        <fullName evidence="3">Phage major capsid protein</fullName>
    </recommendedName>
</protein>
<organism evidence="1 2">
    <name type="scientific">Methylovulum psychrotolerans</name>
    <dbReference type="NCBI Taxonomy" id="1704499"/>
    <lineage>
        <taxon>Bacteria</taxon>
        <taxon>Pseudomonadati</taxon>
        <taxon>Pseudomonadota</taxon>
        <taxon>Gammaproteobacteria</taxon>
        <taxon>Methylococcales</taxon>
        <taxon>Methylococcaceae</taxon>
        <taxon>Methylovulum</taxon>
    </lineage>
</organism>
<proteinExistence type="predicted"/>
<dbReference type="EMBL" id="CP022129">
    <property type="protein sequence ID" value="ASF47002.1"/>
    <property type="molecule type" value="Genomic_DNA"/>
</dbReference>
<dbReference type="Proteomes" id="UP000197019">
    <property type="component" value="Chromosome"/>
</dbReference>
<keyword evidence="2" id="KW-1185">Reference proteome</keyword>
<sequence>MATQQNSFDFNNRLRSFDNELAVLIANSPALLSLAVRRLASGLVTLNSRTPVTQNKHEWTELTMTPELGYVSGTHTNSVTTLALVDATGFVADMILAFEGTDEVMKVTAVSGNNLTVVRGYGGSTAAALADNILIRVVSRPRPEGSNPDPNANTPPAVNYNYTEIFDDTFMVSNTLVNTGLGGMSDVVDTNLQQSMLKVIRRMNNATIYGRRVQRSATEKGTMGGILQLVTNRINAAGVALESATMNDAVEAIFKSGGTPNAIVCNTNQARRITAFQEAKMFVLRADNTIGSSVSQFQSDLPMGAISTIVVEPSFPRTKIAFLDTEKMYLEPMSGRSLGEWDATLPGADNISRRILGEYTLELLNGGAAHAIIDNLEE</sequence>
<dbReference type="RefSeq" id="WP_088619874.1">
    <property type="nucleotide sequence ID" value="NZ_CP022129.1"/>
</dbReference>
<reference evidence="1 2" key="1">
    <citation type="submission" date="2017-06" db="EMBL/GenBank/DDBJ databases">
        <title>Genome Sequencing of the methanotroph Methylovulum psychrotolerants str. HV10-M2 isolated from a high-altitude environment.</title>
        <authorList>
            <person name="Mateos-Rivera A."/>
        </authorList>
    </citation>
    <scope>NUCLEOTIDE SEQUENCE [LARGE SCALE GENOMIC DNA]</scope>
    <source>
        <strain evidence="1 2">HV10_M2</strain>
    </source>
</reference>
<dbReference type="InterPro" id="IPR035198">
    <property type="entry name" value="SU10_MCP"/>
</dbReference>
<dbReference type="OrthoDB" id="2930100at2"/>
<accession>A0A1Z4C0F5</accession>
<evidence type="ECO:0000313" key="1">
    <source>
        <dbReference type="EMBL" id="ASF47002.1"/>
    </source>
</evidence>
<evidence type="ECO:0000313" key="2">
    <source>
        <dbReference type="Proteomes" id="UP000197019"/>
    </source>
</evidence>
<dbReference type="Pfam" id="PF17236">
    <property type="entry name" value="SU10_MCP"/>
    <property type="match status" value="1"/>
</dbReference>
<gene>
    <name evidence="1" type="ORF">CEK71_13490</name>
</gene>
<dbReference type="AlphaFoldDB" id="A0A1Z4C0F5"/>
<evidence type="ECO:0008006" key="3">
    <source>
        <dbReference type="Google" id="ProtNLM"/>
    </source>
</evidence>
<dbReference type="KEGG" id="mpsy:CEK71_13490"/>
<name>A0A1Z4C0F5_9GAMM</name>